<feature type="domain" description="3-hydroxyacyl-CoA dehydrogenase C-terminal" evidence="2">
    <location>
        <begin position="187"/>
        <end position="284"/>
    </location>
</feature>
<dbReference type="Gene3D" id="1.10.1040.10">
    <property type="entry name" value="N-(1-d-carboxylethyl)-l-norvaline Dehydrogenase, domain 2"/>
    <property type="match status" value="2"/>
</dbReference>
<proteinExistence type="predicted"/>
<sequence>MALFNEVGVVGAGAMGRGIAQIAAQAGSRVLIVDNQPGAARAALETIEAQWARMEEKGKLTAGQRADLASRLVAADRIEDLANSDLVIEAVVERLDVKRELFAALEGVVRPDAVLATNTSSLSVTAIGAALAHPARFAGYHFFNPVPLMKVVEVVAGFRTEPAVSERLAAYAQEMGHAAVRAQDTPGFIVNHAGRGYGTEALRIVGEGVADFATVDRILKDQAGFRLGPFELMDLTAIDVSHPVMESIYHQYYEEPRFRPSVITAQRLAAGVLGRKSGEGFYRYADGAAQVPAEPPAPTVDALPPVWVSPRAARRAELLRLVHQLGASIESGASPSSNALILVAPLGFDVTTVAAVDRLDPTRTVGIDMMVDDAATRRRVLAGNPATRRDMREAAHALFARDGKSVSQIRDSGGFVTQRVVATIVNIAADMCQQRICTPADLETAVRLGLGYPQGPLAMGDLYGPTNMLEVLFNMQTVYGDPRYRPSPWLRRRGALGLSLRHEED</sequence>
<protein>
    <submittedName>
        <fullName evidence="4">3-hydroxyacyl-CoA dehydrogenase</fullName>
    </submittedName>
</protein>
<accession>A0ABT7NCH0</accession>
<feature type="domain" description="3-hydroxyacyl-CoA dehydrogenase NAD binding" evidence="3">
    <location>
        <begin position="7"/>
        <end position="184"/>
    </location>
</feature>
<dbReference type="InterPro" id="IPR008927">
    <property type="entry name" value="6-PGluconate_DH-like_C_sf"/>
</dbReference>
<dbReference type="InterPro" id="IPR006176">
    <property type="entry name" value="3-OHacyl-CoA_DH_NAD-bd"/>
</dbReference>
<name>A0ABT7NCH0_9BURK</name>
<evidence type="ECO:0000259" key="2">
    <source>
        <dbReference type="Pfam" id="PF00725"/>
    </source>
</evidence>
<dbReference type="InterPro" id="IPR036291">
    <property type="entry name" value="NAD(P)-bd_dom_sf"/>
</dbReference>
<dbReference type="PANTHER" id="PTHR48075">
    <property type="entry name" value="3-HYDROXYACYL-COA DEHYDROGENASE FAMILY PROTEIN"/>
    <property type="match status" value="1"/>
</dbReference>
<dbReference type="Pfam" id="PF02737">
    <property type="entry name" value="3HCDH_N"/>
    <property type="match status" value="1"/>
</dbReference>
<evidence type="ECO:0000313" key="4">
    <source>
        <dbReference type="EMBL" id="MDM0045621.1"/>
    </source>
</evidence>
<dbReference type="SUPFAM" id="SSF48179">
    <property type="entry name" value="6-phosphogluconate dehydrogenase C-terminal domain-like"/>
    <property type="match status" value="2"/>
</dbReference>
<keyword evidence="1" id="KW-0560">Oxidoreductase</keyword>
<reference evidence="4" key="1">
    <citation type="submission" date="2023-06" db="EMBL/GenBank/DDBJ databases">
        <authorList>
            <person name="Jiang Y."/>
            <person name="Liu Q."/>
        </authorList>
    </citation>
    <scope>NUCLEOTIDE SEQUENCE</scope>
    <source>
        <strain evidence="4">CGMCC 1.12089</strain>
    </source>
</reference>
<gene>
    <name evidence="4" type="ORF">QTH91_14095</name>
</gene>
<dbReference type="RefSeq" id="WP_286660740.1">
    <property type="nucleotide sequence ID" value="NZ_JASZYV010000003.1"/>
</dbReference>
<dbReference type="NCBIfam" id="NF006124">
    <property type="entry name" value="PRK08268.1"/>
    <property type="match status" value="1"/>
</dbReference>
<evidence type="ECO:0000313" key="5">
    <source>
        <dbReference type="Proteomes" id="UP001174908"/>
    </source>
</evidence>
<dbReference type="Gene3D" id="3.40.50.720">
    <property type="entry name" value="NAD(P)-binding Rossmann-like Domain"/>
    <property type="match status" value="1"/>
</dbReference>
<dbReference type="SUPFAM" id="SSF51735">
    <property type="entry name" value="NAD(P)-binding Rossmann-fold domains"/>
    <property type="match status" value="1"/>
</dbReference>
<keyword evidence="5" id="KW-1185">Reference proteome</keyword>
<comment type="caution">
    <text evidence="4">The sequence shown here is derived from an EMBL/GenBank/DDBJ whole genome shotgun (WGS) entry which is preliminary data.</text>
</comment>
<evidence type="ECO:0000256" key="1">
    <source>
        <dbReference type="ARBA" id="ARBA00023002"/>
    </source>
</evidence>
<organism evidence="4 5">
    <name type="scientific">Variovorax dokdonensis</name>
    <dbReference type="NCBI Taxonomy" id="344883"/>
    <lineage>
        <taxon>Bacteria</taxon>
        <taxon>Pseudomonadati</taxon>
        <taxon>Pseudomonadota</taxon>
        <taxon>Betaproteobacteria</taxon>
        <taxon>Burkholderiales</taxon>
        <taxon>Comamonadaceae</taxon>
        <taxon>Variovorax</taxon>
    </lineage>
</organism>
<evidence type="ECO:0000259" key="3">
    <source>
        <dbReference type="Pfam" id="PF02737"/>
    </source>
</evidence>
<dbReference type="Proteomes" id="UP001174908">
    <property type="component" value="Unassembled WGS sequence"/>
</dbReference>
<dbReference type="InterPro" id="IPR013328">
    <property type="entry name" value="6PGD_dom2"/>
</dbReference>
<dbReference type="Pfam" id="PF00725">
    <property type="entry name" value="3HCDH"/>
    <property type="match status" value="2"/>
</dbReference>
<dbReference type="EMBL" id="JASZYV010000003">
    <property type="protein sequence ID" value="MDM0045621.1"/>
    <property type="molecule type" value="Genomic_DNA"/>
</dbReference>
<dbReference type="InterPro" id="IPR006108">
    <property type="entry name" value="3HC_DH_C"/>
</dbReference>
<dbReference type="PANTHER" id="PTHR48075:SF5">
    <property type="entry name" value="3-HYDROXYBUTYRYL-COA DEHYDROGENASE"/>
    <property type="match status" value="1"/>
</dbReference>
<feature type="domain" description="3-hydroxyacyl-CoA dehydrogenase C-terminal" evidence="2">
    <location>
        <begin position="414"/>
        <end position="495"/>
    </location>
</feature>